<evidence type="ECO:0000313" key="1">
    <source>
        <dbReference type="EMBL" id="MDK2062737.1"/>
    </source>
</evidence>
<gene>
    <name evidence="1" type="ORF">PT520_09435</name>
</gene>
<dbReference type="RefSeq" id="WP_284074903.1">
    <property type="nucleotide sequence ID" value="NZ_JAQTJH010000012.1"/>
</dbReference>
<protein>
    <submittedName>
        <fullName evidence="1">Uncharacterized protein</fullName>
    </submittedName>
</protein>
<evidence type="ECO:0000313" key="2">
    <source>
        <dbReference type="Proteomes" id="UP001237843"/>
    </source>
</evidence>
<reference evidence="1" key="1">
    <citation type="journal article" date="2023" name="Antibiotics">
        <title>Genomic Characterization of Antibiotic-Resistant Campylobacterales Isolated from Chilean Poultry Meat.</title>
        <authorList>
            <person name="Concha-Toloza M."/>
            <person name="Lopez-Cantillo M."/>
            <person name="Molina-Mora J.A."/>
            <person name="Collado L."/>
        </authorList>
    </citation>
    <scope>NUCLEOTIDE SEQUENCE</scope>
    <source>
        <strain evidence="1">FR1p273A</strain>
    </source>
</reference>
<dbReference type="Proteomes" id="UP001237843">
    <property type="component" value="Unassembled WGS sequence"/>
</dbReference>
<reference evidence="1" key="2">
    <citation type="submission" date="2023-02" db="EMBL/GenBank/DDBJ databases">
        <authorList>
            <person name="Concha-Toloza M."/>
            <person name="Lopez-Cantillo M."/>
            <person name="Molina-Mora J."/>
            <person name="Collado L."/>
        </authorList>
    </citation>
    <scope>NUCLEOTIDE SEQUENCE</scope>
    <source>
        <strain evidence="1">FR1p273A</strain>
    </source>
</reference>
<organism evidence="1 2">
    <name type="scientific">Aliarcobacter butzleri</name>
    <dbReference type="NCBI Taxonomy" id="28197"/>
    <lineage>
        <taxon>Bacteria</taxon>
        <taxon>Pseudomonadati</taxon>
        <taxon>Campylobacterota</taxon>
        <taxon>Epsilonproteobacteria</taxon>
        <taxon>Campylobacterales</taxon>
        <taxon>Arcobacteraceae</taxon>
        <taxon>Aliarcobacter</taxon>
    </lineage>
</organism>
<comment type="caution">
    <text evidence="1">The sequence shown here is derived from an EMBL/GenBank/DDBJ whole genome shotgun (WGS) entry which is preliminary data.</text>
</comment>
<dbReference type="AlphaFoldDB" id="A0AAW6VQ61"/>
<name>A0AAW6VQ61_9BACT</name>
<dbReference type="EMBL" id="JAQTJH010000012">
    <property type="protein sequence ID" value="MDK2062737.1"/>
    <property type="molecule type" value="Genomic_DNA"/>
</dbReference>
<proteinExistence type="predicted"/>
<sequence>MKKLIPSLAHLASEVLKQKESKYPDEDINNRIVYLPYSKEESYRDIDSLKDNRLIKLKKLISVMKEHSSFKGIKIYEINNLQAFKKEFDMLKGYYE</sequence>
<accession>A0AAW6VQ61</accession>